<proteinExistence type="predicted"/>
<sequence length="59" mass="6650">VIPNLRIKIEKVMSNSTSPSLLKTGISTYVPASFLLQDEDKYKEKVTIHKNVQTGRGFQ</sequence>
<keyword evidence="2" id="KW-1185">Reference proteome</keyword>
<accession>A0ABW5Y6I8</accession>
<gene>
    <name evidence="1" type="ORF">ACFSY7_20210</name>
</gene>
<protein>
    <submittedName>
        <fullName evidence="1">Uncharacterized protein</fullName>
    </submittedName>
</protein>
<dbReference type="Proteomes" id="UP001597568">
    <property type="component" value="Unassembled WGS sequence"/>
</dbReference>
<evidence type="ECO:0000313" key="2">
    <source>
        <dbReference type="Proteomes" id="UP001597568"/>
    </source>
</evidence>
<dbReference type="EMBL" id="JBHUOR010000143">
    <property type="protein sequence ID" value="MFD2870828.1"/>
    <property type="molecule type" value="Genomic_DNA"/>
</dbReference>
<organism evidence="1 2">
    <name type="scientific">Kurthia populi</name>
    <dbReference type="NCBI Taxonomy" id="1562132"/>
    <lineage>
        <taxon>Bacteria</taxon>
        <taxon>Bacillati</taxon>
        <taxon>Bacillota</taxon>
        <taxon>Bacilli</taxon>
        <taxon>Bacillales</taxon>
        <taxon>Caryophanaceae</taxon>
        <taxon>Kurthia</taxon>
    </lineage>
</organism>
<reference evidence="2" key="1">
    <citation type="journal article" date="2019" name="Int. J. Syst. Evol. Microbiol.">
        <title>The Global Catalogue of Microorganisms (GCM) 10K type strain sequencing project: providing services to taxonomists for standard genome sequencing and annotation.</title>
        <authorList>
            <consortium name="The Broad Institute Genomics Platform"/>
            <consortium name="The Broad Institute Genome Sequencing Center for Infectious Disease"/>
            <person name="Wu L."/>
            <person name="Ma J."/>
        </authorList>
    </citation>
    <scope>NUCLEOTIDE SEQUENCE [LARGE SCALE GENOMIC DNA]</scope>
    <source>
        <strain evidence="2">KCTC 33522</strain>
    </source>
</reference>
<name>A0ABW5Y6I8_9BACL</name>
<evidence type="ECO:0000313" key="1">
    <source>
        <dbReference type="EMBL" id="MFD2870828.1"/>
    </source>
</evidence>
<comment type="caution">
    <text evidence="1">The sequence shown here is derived from an EMBL/GenBank/DDBJ whole genome shotgun (WGS) entry which is preliminary data.</text>
</comment>
<feature type="non-terminal residue" evidence="1">
    <location>
        <position position="1"/>
    </location>
</feature>
<dbReference type="RefSeq" id="WP_380149417.1">
    <property type="nucleotide sequence ID" value="NZ_JBHUOR010000143.1"/>
</dbReference>